<dbReference type="AlphaFoldDB" id="A0A6G1DQL9"/>
<protein>
    <submittedName>
        <fullName evidence="2">Uncharacterized protein</fullName>
    </submittedName>
</protein>
<dbReference type="EMBL" id="SPHZ02000006">
    <property type="protein sequence ID" value="KAF0914800.1"/>
    <property type="molecule type" value="Genomic_DNA"/>
</dbReference>
<evidence type="ECO:0000313" key="3">
    <source>
        <dbReference type="Proteomes" id="UP000479710"/>
    </source>
</evidence>
<feature type="region of interest" description="Disordered" evidence="1">
    <location>
        <begin position="1"/>
        <end position="21"/>
    </location>
</feature>
<comment type="caution">
    <text evidence="2">The sequence shown here is derived from an EMBL/GenBank/DDBJ whole genome shotgun (WGS) entry which is preliminary data.</text>
</comment>
<accession>A0A6G1DQL9</accession>
<name>A0A6G1DQL9_9ORYZ</name>
<evidence type="ECO:0000256" key="1">
    <source>
        <dbReference type="SAM" id="MobiDB-lite"/>
    </source>
</evidence>
<dbReference type="Proteomes" id="UP000479710">
    <property type="component" value="Unassembled WGS sequence"/>
</dbReference>
<gene>
    <name evidence="2" type="ORF">E2562_031526</name>
</gene>
<proteinExistence type="predicted"/>
<reference evidence="2 3" key="1">
    <citation type="submission" date="2019-11" db="EMBL/GenBank/DDBJ databases">
        <title>Whole genome sequence of Oryza granulata.</title>
        <authorList>
            <person name="Li W."/>
        </authorList>
    </citation>
    <scope>NUCLEOTIDE SEQUENCE [LARGE SCALE GENOMIC DNA]</scope>
    <source>
        <strain evidence="3">cv. Menghai</strain>
        <tissue evidence="2">Leaf</tissue>
    </source>
</reference>
<evidence type="ECO:0000313" key="2">
    <source>
        <dbReference type="EMBL" id="KAF0914800.1"/>
    </source>
</evidence>
<sequence>MLDGRQRSRGEPSSPNRCHASCMRSSGRAVVVAGRAVCRHGSSTSPWPEQGGLAASPRPPHHHRFYLAKSFAHQRRQRLSCRGQGSALTGSVLVSTAPAAAISWARWATGRFLVG</sequence>
<organism evidence="2 3">
    <name type="scientific">Oryza meyeriana var. granulata</name>
    <dbReference type="NCBI Taxonomy" id="110450"/>
    <lineage>
        <taxon>Eukaryota</taxon>
        <taxon>Viridiplantae</taxon>
        <taxon>Streptophyta</taxon>
        <taxon>Embryophyta</taxon>
        <taxon>Tracheophyta</taxon>
        <taxon>Spermatophyta</taxon>
        <taxon>Magnoliopsida</taxon>
        <taxon>Liliopsida</taxon>
        <taxon>Poales</taxon>
        <taxon>Poaceae</taxon>
        <taxon>BOP clade</taxon>
        <taxon>Oryzoideae</taxon>
        <taxon>Oryzeae</taxon>
        <taxon>Oryzinae</taxon>
        <taxon>Oryza</taxon>
        <taxon>Oryza meyeriana</taxon>
    </lineage>
</organism>
<feature type="compositionally biased region" description="Basic and acidic residues" evidence="1">
    <location>
        <begin position="1"/>
        <end position="10"/>
    </location>
</feature>
<keyword evidence="3" id="KW-1185">Reference proteome</keyword>